<dbReference type="AlphaFoldDB" id="A0A0M3I3M5"/>
<dbReference type="GO" id="GO:0004427">
    <property type="term" value="F:inorganic diphosphate phosphatase activity"/>
    <property type="evidence" value="ECO:0007669"/>
    <property type="project" value="UniProtKB-EC"/>
</dbReference>
<keyword evidence="4" id="KW-0479">Metal-binding</keyword>
<dbReference type="InterPro" id="IPR036649">
    <property type="entry name" value="Pyrophosphatase_sf"/>
</dbReference>
<dbReference type="WBParaSite" id="ALUE_0001127001-mRNA-1">
    <property type="protein sequence ID" value="ALUE_0001127001-mRNA-1"/>
    <property type="gene ID" value="ALUE_0001127001"/>
</dbReference>
<accession>A0A0M3I3M5</accession>
<name>A0A0M3I3M5_ASCLU</name>
<dbReference type="Pfam" id="PF00719">
    <property type="entry name" value="Pyrophosphatase"/>
    <property type="match status" value="1"/>
</dbReference>
<evidence type="ECO:0000256" key="3">
    <source>
        <dbReference type="ARBA" id="ARBA00012146"/>
    </source>
</evidence>
<dbReference type="GO" id="GO:0000287">
    <property type="term" value="F:magnesium ion binding"/>
    <property type="evidence" value="ECO:0007669"/>
    <property type="project" value="InterPro"/>
</dbReference>
<sequence length="115" mass="12956">MTGMTFEMMNLIKQDTGKGIVRFIDSAFPQQDYIRNNGISLQIWENPVHVVKEMKAKGKSDLIDITQIGSKVHRRSDLVHVKVVRALALIDEGESDWKLEVFGLNDPVATEISTT</sequence>
<evidence type="ECO:0000313" key="8">
    <source>
        <dbReference type="WBParaSite" id="ALUE_0001127001-mRNA-1"/>
    </source>
</evidence>
<proteinExistence type="inferred from homology"/>
<dbReference type="SUPFAM" id="SSF50324">
    <property type="entry name" value="Inorganic pyrophosphatase"/>
    <property type="match status" value="1"/>
</dbReference>
<comment type="cofactor">
    <cofactor evidence="1">
        <name>Mg(2+)</name>
        <dbReference type="ChEBI" id="CHEBI:18420"/>
    </cofactor>
</comment>
<evidence type="ECO:0000256" key="1">
    <source>
        <dbReference type="ARBA" id="ARBA00001946"/>
    </source>
</evidence>
<dbReference type="PANTHER" id="PTHR10286">
    <property type="entry name" value="INORGANIC PYROPHOSPHATASE"/>
    <property type="match status" value="1"/>
</dbReference>
<keyword evidence="7" id="KW-1185">Reference proteome</keyword>
<dbReference type="Gene3D" id="3.90.80.10">
    <property type="entry name" value="Inorganic pyrophosphatase"/>
    <property type="match status" value="1"/>
</dbReference>
<protein>
    <recommendedName>
        <fullName evidence="3">inorganic diphosphatase</fullName>
        <ecNumber evidence="3">3.6.1.1</ecNumber>
    </recommendedName>
</protein>
<evidence type="ECO:0000256" key="2">
    <source>
        <dbReference type="ARBA" id="ARBA00006220"/>
    </source>
</evidence>
<keyword evidence="6" id="KW-0460">Magnesium</keyword>
<organism evidence="7 8">
    <name type="scientific">Ascaris lumbricoides</name>
    <name type="common">Giant roundworm</name>
    <dbReference type="NCBI Taxonomy" id="6252"/>
    <lineage>
        <taxon>Eukaryota</taxon>
        <taxon>Metazoa</taxon>
        <taxon>Ecdysozoa</taxon>
        <taxon>Nematoda</taxon>
        <taxon>Chromadorea</taxon>
        <taxon>Rhabditida</taxon>
        <taxon>Spirurina</taxon>
        <taxon>Ascaridomorpha</taxon>
        <taxon>Ascaridoidea</taxon>
        <taxon>Ascarididae</taxon>
        <taxon>Ascaris</taxon>
    </lineage>
</organism>
<evidence type="ECO:0000256" key="4">
    <source>
        <dbReference type="ARBA" id="ARBA00022723"/>
    </source>
</evidence>
<dbReference type="GO" id="GO:0005737">
    <property type="term" value="C:cytoplasm"/>
    <property type="evidence" value="ECO:0007669"/>
    <property type="project" value="InterPro"/>
</dbReference>
<keyword evidence="5" id="KW-0378">Hydrolase</keyword>
<reference evidence="8" key="1">
    <citation type="submission" date="2017-02" db="UniProtKB">
        <authorList>
            <consortium name="WormBaseParasite"/>
        </authorList>
    </citation>
    <scope>IDENTIFICATION</scope>
</reference>
<evidence type="ECO:0000256" key="6">
    <source>
        <dbReference type="ARBA" id="ARBA00022842"/>
    </source>
</evidence>
<dbReference type="EC" id="3.6.1.1" evidence="3"/>
<evidence type="ECO:0000256" key="5">
    <source>
        <dbReference type="ARBA" id="ARBA00022801"/>
    </source>
</evidence>
<comment type="similarity">
    <text evidence="2">Belongs to the PPase family.</text>
</comment>
<dbReference type="InterPro" id="IPR008162">
    <property type="entry name" value="Pyrophosphatase"/>
</dbReference>
<evidence type="ECO:0000313" key="7">
    <source>
        <dbReference type="Proteomes" id="UP000036681"/>
    </source>
</evidence>
<dbReference type="GO" id="GO:0006796">
    <property type="term" value="P:phosphate-containing compound metabolic process"/>
    <property type="evidence" value="ECO:0007669"/>
    <property type="project" value="InterPro"/>
</dbReference>
<dbReference type="Proteomes" id="UP000036681">
    <property type="component" value="Unplaced"/>
</dbReference>